<dbReference type="Gene3D" id="1.10.10.10">
    <property type="entry name" value="Winged helix-like DNA-binding domain superfamily/Winged helix DNA-binding domain"/>
    <property type="match status" value="1"/>
</dbReference>
<protein>
    <submittedName>
        <fullName evidence="1">Uncharacterized protein</fullName>
    </submittedName>
</protein>
<accession>A0A2T5GKR3</accession>
<dbReference type="EMBL" id="QAOG01000004">
    <property type="protein sequence ID" value="PTQ59906.1"/>
    <property type="molecule type" value="Genomic_DNA"/>
</dbReference>
<sequence>MQASRYIAPARVSGAGRRMRAAMSQPATRLVATMTGSLCHLERDGLLVCCDYGEVPPRVDYTPTPLGRGSRAGTWIIVNGPVFRSARDRFDRDDR</sequence>
<dbReference type="AlphaFoldDB" id="A0A2T5GKR3"/>
<name>A0A2T5GKR3_9SPHN</name>
<keyword evidence="2" id="KW-1185">Reference proteome</keyword>
<dbReference type="InterPro" id="IPR036388">
    <property type="entry name" value="WH-like_DNA-bd_sf"/>
</dbReference>
<gene>
    <name evidence="1" type="ORF">C8J26_2761</name>
</gene>
<dbReference type="SUPFAM" id="SSF46785">
    <property type="entry name" value="Winged helix' DNA-binding domain"/>
    <property type="match status" value="1"/>
</dbReference>
<evidence type="ECO:0000313" key="2">
    <source>
        <dbReference type="Proteomes" id="UP000244189"/>
    </source>
</evidence>
<comment type="caution">
    <text evidence="1">The sequence shown here is derived from an EMBL/GenBank/DDBJ whole genome shotgun (WGS) entry which is preliminary data.</text>
</comment>
<proteinExistence type="predicted"/>
<dbReference type="InterPro" id="IPR036390">
    <property type="entry name" value="WH_DNA-bd_sf"/>
</dbReference>
<organism evidence="1 2">
    <name type="scientific">Sphingomonas aurantiaca</name>
    <dbReference type="NCBI Taxonomy" id="185949"/>
    <lineage>
        <taxon>Bacteria</taxon>
        <taxon>Pseudomonadati</taxon>
        <taxon>Pseudomonadota</taxon>
        <taxon>Alphaproteobacteria</taxon>
        <taxon>Sphingomonadales</taxon>
        <taxon>Sphingomonadaceae</taxon>
        <taxon>Sphingomonas</taxon>
    </lineage>
</organism>
<reference evidence="1 2" key="1">
    <citation type="submission" date="2018-04" db="EMBL/GenBank/DDBJ databases">
        <title>Genomic Encyclopedia of Type Strains, Phase III (KMG-III): the genomes of soil and plant-associated and newly described type strains.</title>
        <authorList>
            <person name="Whitman W."/>
        </authorList>
    </citation>
    <scope>NUCLEOTIDE SEQUENCE [LARGE SCALE GENOMIC DNA]</scope>
    <source>
        <strain evidence="1 2">MA101b</strain>
    </source>
</reference>
<dbReference type="Proteomes" id="UP000244189">
    <property type="component" value="Unassembled WGS sequence"/>
</dbReference>
<evidence type="ECO:0000313" key="1">
    <source>
        <dbReference type="EMBL" id="PTQ59906.1"/>
    </source>
</evidence>